<proteinExistence type="predicted"/>
<dbReference type="EMBL" id="QSAE01000026">
    <property type="protein sequence ID" value="RGW39543.1"/>
    <property type="molecule type" value="Genomic_DNA"/>
</dbReference>
<feature type="region of interest" description="Disordered" evidence="1">
    <location>
        <begin position="90"/>
        <end position="119"/>
    </location>
</feature>
<dbReference type="Proteomes" id="UP000286581">
    <property type="component" value="Unassembled WGS sequence"/>
</dbReference>
<evidence type="ECO:0000256" key="1">
    <source>
        <dbReference type="SAM" id="MobiDB-lite"/>
    </source>
</evidence>
<accession>A0A413BG21</accession>
<sequence length="119" mass="13507">MLLKEIGRKIAQAFRLARAADEKVASSIAAALDAKAEQIKEYEKRFEPEHPEPEPLPMQQVIQSLAAYGFSTDEAACAIAKAMAQKPKPLRNLTNNWRKMHGLPMHRKPAAFRRRRKTK</sequence>
<feature type="compositionally biased region" description="Basic residues" evidence="1">
    <location>
        <begin position="98"/>
        <end position="119"/>
    </location>
</feature>
<protein>
    <submittedName>
        <fullName evidence="2">Uncharacterized protein</fullName>
    </submittedName>
</protein>
<dbReference type="AlphaFoldDB" id="A0A413BG21"/>
<evidence type="ECO:0000313" key="2">
    <source>
        <dbReference type="EMBL" id="RGW39543.1"/>
    </source>
</evidence>
<gene>
    <name evidence="2" type="ORF">DWV78_09335</name>
</gene>
<reference evidence="2 3" key="1">
    <citation type="submission" date="2018-08" db="EMBL/GenBank/DDBJ databases">
        <title>A genome reference for cultivated species of the human gut microbiota.</title>
        <authorList>
            <person name="Zou Y."/>
            <person name="Xue W."/>
            <person name="Luo G."/>
        </authorList>
    </citation>
    <scope>NUCLEOTIDE SEQUENCE [LARGE SCALE GENOMIC DNA]</scope>
    <source>
        <strain evidence="2 3">AF12-8</strain>
    </source>
</reference>
<name>A0A413BG21_9FIRM</name>
<evidence type="ECO:0000313" key="3">
    <source>
        <dbReference type="Proteomes" id="UP000286581"/>
    </source>
</evidence>
<organism evidence="2 3">
    <name type="scientific">Agathobacter rectalis</name>
    <dbReference type="NCBI Taxonomy" id="39491"/>
    <lineage>
        <taxon>Bacteria</taxon>
        <taxon>Bacillati</taxon>
        <taxon>Bacillota</taxon>
        <taxon>Clostridia</taxon>
        <taxon>Lachnospirales</taxon>
        <taxon>Lachnospiraceae</taxon>
        <taxon>Agathobacter</taxon>
    </lineage>
</organism>
<comment type="caution">
    <text evidence="2">The sequence shown here is derived from an EMBL/GenBank/DDBJ whole genome shotgun (WGS) entry which is preliminary data.</text>
</comment>